<dbReference type="OrthoDB" id="10592670at2759"/>
<sequence length="250" mass="27463">MAALGMYGAGPAEPSAAPGNASGVECQALACRCAGRRMGPCSMWGHVPAVIQAMNGYQLHSSFLCLQCRSAPQMWRPKATSSQGFESCTSERCRRSIITWHNVTGSLNYKMLQGFQIFFIVRHLTWGFSFCACFCTVLMVCFDPGVMKLGCEAPGRAASKTMGISLKEAEENSCAETVPTFTLSTHCQKCFSTISLLYRVTLAWSLRNKMDVSEEGTVLSAASLGEKATLNIAYEELRRWKMADKWVTLE</sequence>
<evidence type="ECO:0000313" key="1">
    <source>
        <dbReference type="EMBL" id="RLW05736.1"/>
    </source>
</evidence>
<name>A0A3L8SP13_CHLGU</name>
<proteinExistence type="predicted"/>
<dbReference type="AlphaFoldDB" id="A0A3L8SP13"/>
<protein>
    <submittedName>
        <fullName evidence="1">Uncharacterized protein</fullName>
    </submittedName>
</protein>
<dbReference type="Proteomes" id="UP000276834">
    <property type="component" value="Unassembled WGS sequence"/>
</dbReference>
<evidence type="ECO:0000313" key="2">
    <source>
        <dbReference type="Proteomes" id="UP000276834"/>
    </source>
</evidence>
<dbReference type="EMBL" id="QUSF01000010">
    <property type="protein sequence ID" value="RLW05736.1"/>
    <property type="molecule type" value="Genomic_DNA"/>
</dbReference>
<gene>
    <name evidence="1" type="ORF">DV515_00005021</name>
</gene>
<organism evidence="1 2">
    <name type="scientific">Chloebia gouldiae</name>
    <name type="common">Gouldian finch</name>
    <name type="synonym">Erythrura gouldiae</name>
    <dbReference type="NCBI Taxonomy" id="44316"/>
    <lineage>
        <taxon>Eukaryota</taxon>
        <taxon>Metazoa</taxon>
        <taxon>Chordata</taxon>
        <taxon>Craniata</taxon>
        <taxon>Vertebrata</taxon>
        <taxon>Euteleostomi</taxon>
        <taxon>Archelosauria</taxon>
        <taxon>Archosauria</taxon>
        <taxon>Dinosauria</taxon>
        <taxon>Saurischia</taxon>
        <taxon>Theropoda</taxon>
        <taxon>Coelurosauria</taxon>
        <taxon>Aves</taxon>
        <taxon>Neognathae</taxon>
        <taxon>Neoaves</taxon>
        <taxon>Telluraves</taxon>
        <taxon>Australaves</taxon>
        <taxon>Passeriformes</taxon>
        <taxon>Passeroidea</taxon>
        <taxon>Passeridae</taxon>
        <taxon>Chloebia</taxon>
    </lineage>
</organism>
<reference evidence="1 2" key="1">
    <citation type="journal article" date="2018" name="Proc. R. Soc. B">
        <title>A non-coding region near Follistatin controls head colour polymorphism in the Gouldian finch.</title>
        <authorList>
            <person name="Toomey M.B."/>
            <person name="Marques C.I."/>
            <person name="Andrade P."/>
            <person name="Araujo P.M."/>
            <person name="Sabatino S."/>
            <person name="Gazda M.A."/>
            <person name="Afonso S."/>
            <person name="Lopes R.J."/>
            <person name="Corbo J.C."/>
            <person name="Carneiro M."/>
        </authorList>
    </citation>
    <scope>NUCLEOTIDE SEQUENCE [LARGE SCALE GENOMIC DNA]</scope>
    <source>
        <strain evidence="1">Red01</strain>
        <tissue evidence="1">Muscle</tissue>
    </source>
</reference>
<accession>A0A3L8SP13</accession>
<comment type="caution">
    <text evidence="1">The sequence shown here is derived from an EMBL/GenBank/DDBJ whole genome shotgun (WGS) entry which is preliminary data.</text>
</comment>
<keyword evidence="2" id="KW-1185">Reference proteome</keyword>